<dbReference type="Gene3D" id="3.30.1120.10">
    <property type="match status" value="1"/>
</dbReference>
<dbReference type="Proteomes" id="UP000189818">
    <property type="component" value="Unassembled WGS sequence"/>
</dbReference>
<dbReference type="AlphaFoldDB" id="A0A1T5FHL1"/>
<evidence type="ECO:0000256" key="2">
    <source>
        <dbReference type="ARBA" id="ARBA00022723"/>
    </source>
</evidence>
<dbReference type="InterPro" id="IPR050738">
    <property type="entry name" value="Sulfatase"/>
</dbReference>
<dbReference type="Gene3D" id="3.40.720.10">
    <property type="entry name" value="Alkaline Phosphatase, subunit A"/>
    <property type="match status" value="1"/>
</dbReference>
<gene>
    <name evidence="8" type="ORF">SAMN06295920_109217</name>
</gene>
<feature type="signal peptide" evidence="6">
    <location>
        <begin position="1"/>
        <end position="28"/>
    </location>
</feature>
<dbReference type="Pfam" id="PF00884">
    <property type="entry name" value="Sulfatase"/>
    <property type="match status" value="1"/>
</dbReference>
<dbReference type="SUPFAM" id="SSF53649">
    <property type="entry name" value="Alkaline phosphatase-like"/>
    <property type="match status" value="1"/>
</dbReference>
<comment type="similarity">
    <text evidence="1">Belongs to the sulfatase family.</text>
</comment>
<keyword evidence="3" id="KW-0378">Hydrolase</keyword>
<keyword evidence="9" id="KW-1185">Reference proteome</keyword>
<evidence type="ECO:0000256" key="6">
    <source>
        <dbReference type="SAM" id="SignalP"/>
    </source>
</evidence>
<evidence type="ECO:0000313" key="8">
    <source>
        <dbReference type="EMBL" id="SKB95645.1"/>
    </source>
</evidence>
<feature type="region of interest" description="Disordered" evidence="5">
    <location>
        <begin position="52"/>
        <end position="72"/>
    </location>
</feature>
<feature type="domain" description="Sulfatase N-terminal" evidence="7">
    <location>
        <begin position="74"/>
        <end position="486"/>
    </location>
</feature>
<reference evidence="9" key="1">
    <citation type="submission" date="2017-02" db="EMBL/GenBank/DDBJ databases">
        <authorList>
            <person name="Varghese N."/>
            <person name="Submissions S."/>
        </authorList>
    </citation>
    <scope>NUCLEOTIDE SEQUENCE [LARGE SCALE GENOMIC DNA]</scope>
    <source>
        <strain evidence="9">UM2</strain>
    </source>
</reference>
<dbReference type="OrthoDB" id="9803751at2"/>
<dbReference type="InterPro" id="IPR017850">
    <property type="entry name" value="Alkaline_phosphatase_core_sf"/>
</dbReference>
<sequence>MARPGRSMRAVVRMLAGGSLLAAGLAFAAAPPPAPGSAAPVVDAPGAQHFAGINPATSSAPSWPEQPQAPKGAPNVLLILTDDIGFGATSTFGGPVPTPAFDALAKEGLRYTQFNTTAICSPTRAALLTGRNPHAVGMGHVENTSAGYEGYDSVIPKSSAFVSRILRQGGYNTAAFGKWHLTPQWEQSQAGPYDRWPLGQGFENFYGFLASDNSQWNPTLTQDNSFIDVATPPGYHFDADMADHAIRWIAERKANAPDKPFFVYYAPGTAHTPNHVPKEWLDRFRGRFDKGWDALREEVFARQKALGVVPADTVLTARPKELPAWSSLSADQRRLYARYMEAWAASVAYMDAQIGRVIQSLKDSGQYDNTLIIYIQGDNGSSAEGGMDGRLFQQSLLNDHAEQRAYALSRIDDIGGPDLYPLFPTGWGWAMDTPFKYYKQIASYFGGTRNGMVMSWPKGIADKGGIRSQYHFVTDIMPTILEATGVTRPASVDGVEQRPLDGVSMAYSFTAPDAPSHRRMQVYEMVDSRGIYLDGWFASMRPTRQPWSFDKPADPDKTPWELYDVRTDFSQAHDLAARHPDRLRMMQQLFWAEAGRNNILPILEPTILPTGRPSLGAGRTAFRYPQGVTRIPEDSAPHIIGRSYSVSTTIEVAAGAPNGVLVAQGGRFGGWALYFRDGRLTYHQNALDPRQYRVVSDRVLGPGRHDVAMLFKADSHARGAGGTVSFTIDGQPAGQGHVPLTLGGWISHIEGLDVGVDTGTPVSGEYRSRDSAFNGRFDALEMKLID</sequence>
<evidence type="ECO:0000256" key="3">
    <source>
        <dbReference type="ARBA" id="ARBA00022801"/>
    </source>
</evidence>
<name>A0A1T5FHL1_9SPHN</name>
<protein>
    <submittedName>
        <fullName evidence="8">Arylsulfatase</fullName>
    </submittedName>
</protein>
<dbReference type="GO" id="GO:0046872">
    <property type="term" value="F:metal ion binding"/>
    <property type="evidence" value="ECO:0007669"/>
    <property type="project" value="UniProtKB-KW"/>
</dbReference>
<evidence type="ECO:0000259" key="7">
    <source>
        <dbReference type="Pfam" id="PF00884"/>
    </source>
</evidence>
<dbReference type="GO" id="GO:0016787">
    <property type="term" value="F:hydrolase activity"/>
    <property type="evidence" value="ECO:0007669"/>
    <property type="project" value="UniProtKB-KW"/>
</dbReference>
<accession>A0A1T5FHL1</accession>
<dbReference type="STRING" id="439228.SAMN06295920_109217"/>
<evidence type="ECO:0000313" key="9">
    <source>
        <dbReference type="Proteomes" id="UP000189818"/>
    </source>
</evidence>
<evidence type="ECO:0000256" key="5">
    <source>
        <dbReference type="SAM" id="MobiDB-lite"/>
    </source>
</evidence>
<dbReference type="EMBL" id="FUYM01000009">
    <property type="protein sequence ID" value="SKB95645.1"/>
    <property type="molecule type" value="Genomic_DNA"/>
</dbReference>
<organism evidence="8 9">
    <name type="scientific">Rhizorhabdus histidinilytica</name>
    <dbReference type="NCBI Taxonomy" id="439228"/>
    <lineage>
        <taxon>Bacteria</taxon>
        <taxon>Pseudomonadati</taxon>
        <taxon>Pseudomonadota</taxon>
        <taxon>Alphaproteobacteria</taxon>
        <taxon>Sphingomonadales</taxon>
        <taxon>Sphingomonadaceae</taxon>
        <taxon>Rhizorhabdus</taxon>
    </lineage>
</organism>
<dbReference type="CDD" id="cd16025">
    <property type="entry name" value="PAS_like"/>
    <property type="match status" value="1"/>
</dbReference>
<dbReference type="InterPro" id="IPR000917">
    <property type="entry name" value="Sulfatase_N"/>
</dbReference>
<dbReference type="PANTHER" id="PTHR42693">
    <property type="entry name" value="ARYLSULFATASE FAMILY MEMBER"/>
    <property type="match status" value="1"/>
</dbReference>
<keyword evidence="4" id="KW-0106">Calcium</keyword>
<evidence type="ECO:0000256" key="1">
    <source>
        <dbReference type="ARBA" id="ARBA00008779"/>
    </source>
</evidence>
<dbReference type="InterPro" id="IPR024607">
    <property type="entry name" value="Sulfatase_CS"/>
</dbReference>
<proteinExistence type="inferred from homology"/>
<keyword evidence="6" id="KW-0732">Signal</keyword>
<evidence type="ECO:0000256" key="4">
    <source>
        <dbReference type="ARBA" id="ARBA00022837"/>
    </source>
</evidence>
<dbReference type="PANTHER" id="PTHR42693:SF43">
    <property type="entry name" value="BLL2667 PROTEIN"/>
    <property type="match status" value="1"/>
</dbReference>
<keyword evidence="2" id="KW-0479">Metal-binding</keyword>
<feature type="chain" id="PRO_5012143019" evidence="6">
    <location>
        <begin position="29"/>
        <end position="786"/>
    </location>
</feature>
<dbReference type="RefSeq" id="WP_079649797.1">
    <property type="nucleotide sequence ID" value="NZ_FUYM01000009.1"/>
</dbReference>
<dbReference type="PROSITE" id="PS00523">
    <property type="entry name" value="SULFATASE_1"/>
    <property type="match status" value="1"/>
</dbReference>